<evidence type="ECO:0000313" key="2">
    <source>
        <dbReference type="EMBL" id="PSJ18051.1"/>
    </source>
</evidence>
<reference evidence="2 3" key="1">
    <citation type="submission" date="2018-03" db="EMBL/GenBank/DDBJ databases">
        <title>Draft genome of Nitrosomonas supralitoralis APG5.</title>
        <authorList>
            <person name="Urakawa H."/>
            <person name="Lopez J.V."/>
        </authorList>
    </citation>
    <scope>NUCLEOTIDE SEQUENCE [LARGE SCALE GENOMIC DNA]</scope>
    <source>
        <strain evidence="2 3">APG5</strain>
    </source>
</reference>
<name>A0A2P7NX80_9PROT</name>
<evidence type="ECO:0000313" key="3">
    <source>
        <dbReference type="Proteomes" id="UP000241912"/>
    </source>
</evidence>
<keyword evidence="3" id="KW-1185">Reference proteome</keyword>
<feature type="domain" description="FRG" evidence="1">
    <location>
        <begin position="25"/>
        <end position="133"/>
    </location>
</feature>
<protein>
    <submittedName>
        <fullName evidence="2">FRG domain-containing protein</fullName>
    </submittedName>
</protein>
<comment type="caution">
    <text evidence="2">The sequence shown here is derived from an EMBL/GenBank/DDBJ whole genome shotgun (WGS) entry which is preliminary data.</text>
</comment>
<dbReference type="Proteomes" id="UP000241912">
    <property type="component" value="Unassembled WGS sequence"/>
</dbReference>
<gene>
    <name evidence="2" type="ORF">C7H79_05040</name>
</gene>
<dbReference type="InterPro" id="IPR014966">
    <property type="entry name" value="FRG-dom"/>
</dbReference>
<evidence type="ECO:0000259" key="1">
    <source>
        <dbReference type="SMART" id="SM00901"/>
    </source>
</evidence>
<dbReference type="EMBL" id="PXXU01000010">
    <property type="protein sequence ID" value="PSJ18051.1"/>
    <property type="molecule type" value="Genomic_DNA"/>
</dbReference>
<dbReference type="AlphaFoldDB" id="A0A2P7NX80"/>
<sequence length="275" mass="32366">MLVIIQIKLDEWKHFMDYVFQDMLEYEKYIWRGQRRDDWRLVPSIDRLIQNGKISQEEHYKFQEQHLKSFKLAARGLRGANPSQINEENDWWALGQHHGLATPLLDWTKSPFIAAFFAFIEIGDPQTESRAIFALHQSVDSWSKDKCRKENMQHRKQREEYRKANKPIGLLNSISSDTDPELIFIKPFSDENQRLINQSGLFTRSMTKGSIESWVSKNHSSDDEGMTLIKFLIPDKEREKCLQTLNRMNINPLTLFPDLSGASIYCNLHSEIRNY</sequence>
<dbReference type="SMART" id="SM00901">
    <property type="entry name" value="FRG"/>
    <property type="match status" value="1"/>
</dbReference>
<accession>A0A2P7NX80</accession>
<organism evidence="2 3">
    <name type="scientific">Nitrosomonas supralitoralis</name>
    <dbReference type="NCBI Taxonomy" id="2116706"/>
    <lineage>
        <taxon>Bacteria</taxon>
        <taxon>Pseudomonadati</taxon>
        <taxon>Pseudomonadota</taxon>
        <taxon>Betaproteobacteria</taxon>
        <taxon>Nitrosomonadales</taxon>
        <taxon>Nitrosomonadaceae</taxon>
        <taxon>Nitrosomonas</taxon>
    </lineage>
</organism>
<dbReference type="Pfam" id="PF08867">
    <property type="entry name" value="FRG"/>
    <property type="match status" value="1"/>
</dbReference>
<proteinExistence type="predicted"/>